<dbReference type="WBParaSite" id="HPBE_0001077201-mRNA-1">
    <property type="protein sequence ID" value="HPBE_0001077201-mRNA-1"/>
    <property type="gene ID" value="HPBE_0001077201"/>
</dbReference>
<dbReference type="OrthoDB" id="410104at2759"/>
<organism evidence="2 3">
    <name type="scientific">Heligmosomoides polygyrus</name>
    <name type="common">Parasitic roundworm</name>
    <dbReference type="NCBI Taxonomy" id="6339"/>
    <lineage>
        <taxon>Eukaryota</taxon>
        <taxon>Metazoa</taxon>
        <taxon>Ecdysozoa</taxon>
        <taxon>Nematoda</taxon>
        <taxon>Chromadorea</taxon>
        <taxon>Rhabditida</taxon>
        <taxon>Rhabditina</taxon>
        <taxon>Rhabditomorpha</taxon>
        <taxon>Strongyloidea</taxon>
        <taxon>Heligmosomidae</taxon>
        <taxon>Heligmosomoides</taxon>
    </lineage>
</organism>
<keyword evidence="2" id="KW-1185">Reference proteome</keyword>
<proteinExistence type="predicted"/>
<accession>A0A3P8CPY8</accession>
<reference evidence="1 2" key="1">
    <citation type="submission" date="2018-11" db="EMBL/GenBank/DDBJ databases">
        <authorList>
            <consortium name="Pathogen Informatics"/>
        </authorList>
    </citation>
    <scope>NUCLEOTIDE SEQUENCE [LARGE SCALE GENOMIC DNA]</scope>
</reference>
<protein>
    <submittedName>
        <fullName evidence="3">Thioredoxin domain-containing protein</fullName>
    </submittedName>
</protein>
<gene>
    <name evidence="1" type="ORF">HPBE_LOCUS10773</name>
</gene>
<reference evidence="3" key="2">
    <citation type="submission" date="2019-09" db="UniProtKB">
        <authorList>
            <consortium name="WormBaseParasite"/>
        </authorList>
    </citation>
    <scope>IDENTIFICATION</scope>
</reference>
<evidence type="ECO:0000313" key="1">
    <source>
        <dbReference type="EMBL" id="VDO86302.1"/>
    </source>
</evidence>
<accession>A0A183FS81</accession>
<evidence type="ECO:0000313" key="3">
    <source>
        <dbReference type="WBParaSite" id="HPBE_0001077201-mRNA-1"/>
    </source>
</evidence>
<dbReference type="EMBL" id="UZAH01026878">
    <property type="protein sequence ID" value="VDO86302.1"/>
    <property type="molecule type" value="Genomic_DNA"/>
</dbReference>
<dbReference type="Proteomes" id="UP000050761">
    <property type="component" value="Unassembled WGS sequence"/>
</dbReference>
<sequence>MVLELCLILSPRPLPEVFCTFRSGRSLFDCHSISLMVDYIIINRKHFLTDVSVVPKFYTGSDDRFLRARFCFSRQGEKTVKSRELEEHHQTSVSETLELTAWSCNYKPTFEIAKLCRASIKVNHKERRSEVLAKSAEARLSISNAQDFGEDSARSNTITKLIEVSREYKLTYIDLKKALDSAETEAVVVALLTHSWCPYQYVRVLRKLHSCFTTKISPFYISVIVNGKEGAQQVNSKSSPAEAPTSIVNVEMLDYT</sequence>
<dbReference type="AlphaFoldDB" id="A0A183FS81"/>
<evidence type="ECO:0000313" key="2">
    <source>
        <dbReference type="Proteomes" id="UP000050761"/>
    </source>
</evidence>
<name>A0A183FS81_HELPZ</name>